<feature type="signal peptide" evidence="1">
    <location>
        <begin position="1"/>
        <end position="20"/>
    </location>
</feature>
<dbReference type="RefSeq" id="XP_048335661.2">
    <property type="nucleotide sequence ID" value="XM_048479704.2"/>
</dbReference>
<keyword evidence="2" id="KW-1185">Reference proteome</keyword>
<organism evidence="2 3">
    <name type="scientific">Ziziphus jujuba</name>
    <name type="common">Chinese jujube</name>
    <name type="synonym">Ziziphus sativa</name>
    <dbReference type="NCBI Taxonomy" id="326968"/>
    <lineage>
        <taxon>Eukaryota</taxon>
        <taxon>Viridiplantae</taxon>
        <taxon>Streptophyta</taxon>
        <taxon>Embryophyta</taxon>
        <taxon>Tracheophyta</taxon>
        <taxon>Spermatophyta</taxon>
        <taxon>Magnoliopsida</taxon>
        <taxon>eudicotyledons</taxon>
        <taxon>Gunneridae</taxon>
        <taxon>Pentapetalae</taxon>
        <taxon>rosids</taxon>
        <taxon>fabids</taxon>
        <taxon>Rosales</taxon>
        <taxon>Rhamnaceae</taxon>
        <taxon>Paliureae</taxon>
        <taxon>Ziziphus</taxon>
    </lineage>
</organism>
<evidence type="ECO:0000313" key="2">
    <source>
        <dbReference type="Proteomes" id="UP001652623"/>
    </source>
</evidence>
<feature type="chain" id="PRO_5046019873" evidence="1">
    <location>
        <begin position="21"/>
        <end position="83"/>
    </location>
</feature>
<accession>A0ABM3IUH3</accession>
<name>A0ABM3IUH3_ZIZJJ</name>
<dbReference type="Proteomes" id="UP001652623">
    <property type="component" value="Chromosome 7"/>
</dbReference>
<keyword evidence="1" id="KW-0732">Signal</keyword>
<evidence type="ECO:0000256" key="1">
    <source>
        <dbReference type="SAM" id="SignalP"/>
    </source>
</evidence>
<protein>
    <submittedName>
        <fullName evidence="3">Protein DETOXIFICATION 26-like</fullName>
    </submittedName>
</protein>
<gene>
    <name evidence="3" type="primary">LOC112492510</name>
</gene>
<dbReference type="GeneID" id="112492510"/>
<sequence length="83" mass="9353">MGVQLFSSFLLTWTGYTIEAFSGLYQIQLLSGVMLCLDSRCYTIVLLVTGNLNIAEIELDALSIWLTKHVCMYYSGKTYIINS</sequence>
<reference evidence="3" key="1">
    <citation type="submission" date="2025-08" db="UniProtKB">
        <authorList>
            <consortium name="RefSeq"/>
        </authorList>
    </citation>
    <scope>IDENTIFICATION</scope>
    <source>
        <tissue evidence="3">Seedling</tissue>
    </source>
</reference>
<evidence type="ECO:0000313" key="3">
    <source>
        <dbReference type="RefSeq" id="XP_048335661.2"/>
    </source>
</evidence>
<proteinExistence type="predicted"/>